<feature type="region of interest" description="Disordered" evidence="3">
    <location>
        <begin position="1146"/>
        <end position="1166"/>
    </location>
</feature>
<keyword evidence="2" id="KW-0040">ANK repeat</keyword>
<feature type="repeat" description="ANK" evidence="2">
    <location>
        <begin position="1014"/>
        <end position="1046"/>
    </location>
</feature>
<feature type="repeat" description="ANK" evidence="2">
    <location>
        <begin position="948"/>
        <end position="980"/>
    </location>
</feature>
<dbReference type="InterPro" id="IPR036770">
    <property type="entry name" value="Ankyrin_rpt-contain_sf"/>
</dbReference>
<dbReference type="PROSITE" id="PS50297">
    <property type="entry name" value="ANK_REP_REGION"/>
    <property type="match status" value="5"/>
</dbReference>
<evidence type="ECO:0000256" key="3">
    <source>
        <dbReference type="SAM" id="MobiDB-lite"/>
    </source>
</evidence>
<evidence type="ECO:0000256" key="1">
    <source>
        <dbReference type="ARBA" id="ARBA00022737"/>
    </source>
</evidence>
<dbReference type="InterPro" id="IPR002110">
    <property type="entry name" value="Ankyrin_rpt"/>
</dbReference>
<dbReference type="SUPFAM" id="SSF52540">
    <property type="entry name" value="P-loop containing nucleoside triphosphate hydrolases"/>
    <property type="match status" value="1"/>
</dbReference>
<dbReference type="Gene3D" id="1.25.40.20">
    <property type="entry name" value="Ankyrin repeat-containing domain"/>
    <property type="match status" value="1"/>
</dbReference>
<feature type="repeat" description="ANK" evidence="2">
    <location>
        <begin position="1080"/>
        <end position="1112"/>
    </location>
</feature>
<evidence type="ECO:0000313" key="5">
    <source>
        <dbReference type="EMBL" id="CAH0018350.1"/>
    </source>
</evidence>
<reference evidence="5" key="1">
    <citation type="submission" date="2021-10" db="EMBL/GenBank/DDBJ databases">
        <authorList>
            <person name="Piombo E."/>
        </authorList>
    </citation>
    <scope>NUCLEOTIDE SEQUENCE</scope>
</reference>
<dbReference type="Gene3D" id="3.40.50.300">
    <property type="entry name" value="P-loop containing nucleotide triphosphate hydrolases"/>
    <property type="match status" value="1"/>
</dbReference>
<dbReference type="GO" id="GO:0009116">
    <property type="term" value="P:nucleoside metabolic process"/>
    <property type="evidence" value="ECO:0007669"/>
    <property type="project" value="InterPro"/>
</dbReference>
<feature type="repeat" description="ANK" evidence="2">
    <location>
        <begin position="1047"/>
        <end position="1079"/>
    </location>
</feature>
<evidence type="ECO:0000256" key="2">
    <source>
        <dbReference type="PROSITE-ProRule" id="PRU00023"/>
    </source>
</evidence>
<dbReference type="Proteomes" id="UP000696573">
    <property type="component" value="Unassembled WGS sequence"/>
</dbReference>
<evidence type="ECO:0000313" key="6">
    <source>
        <dbReference type="Proteomes" id="UP000696573"/>
    </source>
</evidence>
<keyword evidence="6" id="KW-1185">Reference proteome</keyword>
<comment type="caution">
    <text evidence="5">The sequence shown here is derived from an EMBL/GenBank/DDBJ whole genome shotgun (WGS) entry which is preliminary data.</text>
</comment>
<organism evidence="5 6">
    <name type="scientific">Clonostachys rhizophaga</name>
    <dbReference type="NCBI Taxonomy" id="160324"/>
    <lineage>
        <taxon>Eukaryota</taxon>
        <taxon>Fungi</taxon>
        <taxon>Dikarya</taxon>
        <taxon>Ascomycota</taxon>
        <taxon>Pezizomycotina</taxon>
        <taxon>Sordariomycetes</taxon>
        <taxon>Hypocreomycetidae</taxon>
        <taxon>Hypocreales</taxon>
        <taxon>Bionectriaceae</taxon>
        <taxon>Clonostachys</taxon>
    </lineage>
</organism>
<dbReference type="GO" id="GO:0003824">
    <property type="term" value="F:catalytic activity"/>
    <property type="evidence" value="ECO:0007669"/>
    <property type="project" value="InterPro"/>
</dbReference>
<dbReference type="Gene3D" id="3.40.50.1580">
    <property type="entry name" value="Nucleoside phosphorylase domain"/>
    <property type="match status" value="1"/>
</dbReference>
<gene>
    <name evidence="5" type="ORF">CRHIZ90672A_00009031</name>
</gene>
<dbReference type="Pfam" id="PF12796">
    <property type="entry name" value="Ank_2"/>
    <property type="match status" value="2"/>
</dbReference>
<dbReference type="PANTHER" id="PTHR46082:SF11">
    <property type="entry name" value="AAA+ ATPASE DOMAIN-CONTAINING PROTEIN-RELATED"/>
    <property type="match status" value="1"/>
</dbReference>
<feature type="repeat" description="ANK" evidence="2">
    <location>
        <begin position="915"/>
        <end position="947"/>
    </location>
</feature>
<dbReference type="PANTHER" id="PTHR46082">
    <property type="entry name" value="ATP/GTP-BINDING PROTEIN-RELATED"/>
    <property type="match status" value="1"/>
</dbReference>
<feature type="domain" description="Nephrocystin 3-like N-terminal" evidence="4">
    <location>
        <begin position="380"/>
        <end position="554"/>
    </location>
</feature>
<dbReference type="SMART" id="SM00248">
    <property type="entry name" value="ANK"/>
    <property type="match status" value="7"/>
</dbReference>
<dbReference type="AlphaFoldDB" id="A0A9N9YCJ7"/>
<accession>A0A9N9YCJ7</accession>
<dbReference type="OrthoDB" id="194358at2759"/>
<dbReference type="SUPFAM" id="SSF53167">
    <property type="entry name" value="Purine and uridine phosphorylases"/>
    <property type="match status" value="1"/>
</dbReference>
<keyword evidence="1" id="KW-0677">Repeat</keyword>
<dbReference type="EMBL" id="CABFNQ020000533">
    <property type="protein sequence ID" value="CAH0018350.1"/>
    <property type="molecule type" value="Genomic_DNA"/>
</dbReference>
<dbReference type="SUPFAM" id="SSF48403">
    <property type="entry name" value="Ankyrin repeat"/>
    <property type="match status" value="1"/>
</dbReference>
<dbReference type="Pfam" id="PF24883">
    <property type="entry name" value="NPHP3_N"/>
    <property type="match status" value="1"/>
</dbReference>
<sequence length="1182" mass="131618">MPEGGFHARRDPTQQNVGSAGTIYGLQSQHRVYRFAWICALYFEMTAARAMLDEVHEPLASQPREDPNNYLLGSICQHNVVIACLPDGQYGTNDAANVVANLQRTFPSIEFGLMVGIGGGIPDNEDIRLGDIVVGTKIVQHDLGKTLGEGKVHRTGQPVRPPRALNTTISTLRSKHELQPNRISFIVEERMGKYSDYCRPKAPDSLFQREYQHVQGVFGSPCGGCDLSNVHPRSPRPSDVPRIHYGGIASGNQVLRDATTRGMIGTELDVLCFKMEAAGFMHVLDCLCIRGICDYSDSHKNKAWQKYAAAVAAAYARELLENFPQSSRPPVYQLPITAIQDSGKSKTASGVLDRNSMVEILKYPQMDSRQDIIETAEEHTCRWFLATSRYRTWLDPEQLKISHGFLWITGKPGAGKSVMMKFLSTEMREQGQKTNGVVVSFFFDTRGSILQKSVAGMYRSLLHQLFGAYRDLPSILDRPEFRAKTEDTHLAVDNLKALLKAAVLKLDRRRLTCFIDALDECDEQQALAMINFLDNLTKLSTRNDIPLRICLSSRPYPHMLIPTSILLTLEDQPGHAADMESYISNNLRIEDPNLAEELKLKIIQKASGVFMWVVVVIPILNDYDRWGRPAIKRQLEELPDTLSIIFKDILTRDKNSPDGLLFSVLWVLYAKWPLTPEEYYHALWCGLNLRGHADAEIPDISDTFVRRKINRYIVTSSKGLVEVTKSSVPTVQFIHETVRDFLLKENGLEYLLPHSGPGRNSICHDMLKQCCSAYLSLCSIHDIDGGGSHGSHPFRRYCSLNILHHANAAAEHVPQRSFLTELDLPNLVQGLRVFQKPCKYTSAVSLTYILAREGLSKLIPTWLEICPNIHIYGEKFRHPLFAAVDQSHDTTAALLGVTPGSPDYQLVKRMDAAAFDATPLCLACRIGDLDMARLILNSGGDLNYINKQGNSLLWVALKGGHDSLSAFLIERGADINGKFHLANMYLGLASSKGYYATAKCLLERGAVVDSITWSWQTPLLEASQNGHQGIVRLLVEAGADLTRTDQKGRTALAVASSRAYPDTMKLLIEHGSDVNTKDKQGSKPLALALRAGQWQVAKILIENGGDLNSSDLNGCPLLLRSSRRRRGDVVELLIQHGEDVSMLSEAPVQGPTRDPPKNHIPTTDLPTGTDVFDDFLKNFLYE</sequence>
<proteinExistence type="predicted"/>
<dbReference type="InterPro" id="IPR056884">
    <property type="entry name" value="NPHP3-like_N"/>
</dbReference>
<evidence type="ECO:0000259" key="4">
    <source>
        <dbReference type="Pfam" id="PF24883"/>
    </source>
</evidence>
<dbReference type="InterPro" id="IPR035994">
    <property type="entry name" value="Nucleoside_phosphorylase_sf"/>
</dbReference>
<protein>
    <recommendedName>
        <fullName evidence="4">Nephrocystin 3-like N-terminal domain-containing protein</fullName>
    </recommendedName>
</protein>
<name>A0A9N9YCJ7_9HYPO</name>
<dbReference type="InterPro" id="IPR053137">
    <property type="entry name" value="NLR-like"/>
</dbReference>
<dbReference type="InterPro" id="IPR027417">
    <property type="entry name" value="P-loop_NTPase"/>
</dbReference>
<dbReference type="PROSITE" id="PS50088">
    <property type="entry name" value="ANK_REPEAT"/>
    <property type="match status" value="5"/>
</dbReference>